<dbReference type="STRING" id="7868.ENSCMIP00000010336"/>
<feature type="compositionally biased region" description="Pro residues" evidence="1">
    <location>
        <begin position="194"/>
        <end position="205"/>
    </location>
</feature>
<reference evidence="3" key="2">
    <citation type="journal article" date="2007" name="PLoS Biol.">
        <title>Survey sequencing and comparative analysis of the elephant shark (Callorhinchus milii) genome.</title>
        <authorList>
            <person name="Venkatesh B."/>
            <person name="Kirkness E.F."/>
            <person name="Loh Y.H."/>
            <person name="Halpern A.L."/>
            <person name="Lee A.P."/>
            <person name="Johnson J."/>
            <person name="Dandona N."/>
            <person name="Viswanathan L.D."/>
            <person name="Tay A."/>
            <person name="Venter J.C."/>
            <person name="Strausberg R.L."/>
            <person name="Brenner S."/>
        </authorList>
    </citation>
    <scope>NUCLEOTIDE SEQUENCE [LARGE SCALE GENOMIC DNA]</scope>
</reference>
<keyword evidence="3" id="KW-1185">Reference proteome</keyword>
<reference evidence="2" key="5">
    <citation type="submission" date="2025-09" db="UniProtKB">
        <authorList>
            <consortium name="Ensembl"/>
        </authorList>
    </citation>
    <scope>IDENTIFICATION</scope>
</reference>
<feature type="compositionally biased region" description="Low complexity" evidence="1">
    <location>
        <begin position="307"/>
        <end position="329"/>
    </location>
</feature>
<dbReference type="Ensembl" id="ENSCMIT00000010608.1">
    <property type="protein sequence ID" value="ENSCMIP00000010336.1"/>
    <property type="gene ID" value="ENSCMIG00000005449.1"/>
</dbReference>
<feature type="compositionally biased region" description="Basic residues" evidence="1">
    <location>
        <begin position="270"/>
        <end position="280"/>
    </location>
</feature>
<dbReference type="AlphaFoldDB" id="A0A4W3H3P5"/>
<sequence length="342" mass="36493">MRTFNSGFPAQPTTLYASTPVVPLAAQSQYSPDPMSGHRGLQPAPSNPQYAQPERGRPEPGTKSGKQKLNAKPVKGPNLNWTDLLPPPPPTTQLDVYDDEEEEEEGSGDEEWCPPLPERTYLMDGQQDEEVPPPPPRGEASSPATSYGQQSTATLTPSPRDEARLAGPSVSEDIPRLHQFEIPQLPRRLAIGPVPLPRPPTPPLTQSPTPNTEKDLASESGSAQRHGHKRNLSQTHAGSTENVSGSAAGKTRHTPGVGSGGVSTPPSQKARAKKKAKSNHYRRDLAQGDDDVIPYSKPTYLSRGQVSSNCSTTGSSSSRGSTGSRSHGAGRNRGPDCAEDSR</sequence>
<feature type="region of interest" description="Disordered" evidence="1">
    <location>
        <begin position="27"/>
        <end position="342"/>
    </location>
</feature>
<dbReference type="InParanoid" id="A0A4W3H3P5"/>
<feature type="compositionally biased region" description="Polar residues" evidence="1">
    <location>
        <begin position="142"/>
        <end position="157"/>
    </location>
</feature>
<name>A0A4W3H3P5_CALMI</name>
<reference evidence="3" key="1">
    <citation type="journal article" date="2006" name="Science">
        <title>Ancient noncoding elements conserved in the human genome.</title>
        <authorList>
            <person name="Venkatesh B."/>
            <person name="Kirkness E.F."/>
            <person name="Loh Y.H."/>
            <person name="Halpern A.L."/>
            <person name="Lee A.P."/>
            <person name="Johnson J."/>
            <person name="Dandona N."/>
            <person name="Viswanathan L.D."/>
            <person name="Tay A."/>
            <person name="Venter J.C."/>
            <person name="Strausberg R.L."/>
            <person name="Brenner S."/>
        </authorList>
    </citation>
    <scope>NUCLEOTIDE SEQUENCE [LARGE SCALE GENOMIC DNA]</scope>
</reference>
<reference evidence="2" key="4">
    <citation type="submission" date="2025-08" db="UniProtKB">
        <authorList>
            <consortium name="Ensembl"/>
        </authorList>
    </citation>
    <scope>IDENTIFICATION</scope>
</reference>
<feature type="compositionally biased region" description="Basic and acidic residues" evidence="1">
    <location>
        <begin position="333"/>
        <end position="342"/>
    </location>
</feature>
<feature type="compositionally biased region" description="Polar residues" evidence="1">
    <location>
        <begin position="232"/>
        <end position="245"/>
    </location>
</feature>
<accession>A0A4W3H3P5</accession>
<evidence type="ECO:0000256" key="1">
    <source>
        <dbReference type="SAM" id="MobiDB-lite"/>
    </source>
</evidence>
<feature type="compositionally biased region" description="Acidic residues" evidence="1">
    <location>
        <begin position="96"/>
        <end position="112"/>
    </location>
</feature>
<reference evidence="3" key="3">
    <citation type="journal article" date="2014" name="Nature">
        <title>Elephant shark genome provides unique insights into gnathostome evolution.</title>
        <authorList>
            <consortium name="International Elephant Shark Genome Sequencing Consortium"/>
            <person name="Venkatesh B."/>
            <person name="Lee A.P."/>
            <person name="Ravi V."/>
            <person name="Maurya A.K."/>
            <person name="Lian M.M."/>
            <person name="Swann J.B."/>
            <person name="Ohta Y."/>
            <person name="Flajnik M.F."/>
            <person name="Sutoh Y."/>
            <person name="Kasahara M."/>
            <person name="Hoon S."/>
            <person name="Gangu V."/>
            <person name="Roy S.W."/>
            <person name="Irimia M."/>
            <person name="Korzh V."/>
            <person name="Kondrychyn I."/>
            <person name="Lim Z.W."/>
            <person name="Tay B.H."/>
            <person name="Tohari S."/>
            <person name="Kong K.W."/>
            <person name="Ho S."/>
            <person name="Lorente-Galdos B."/>
            <person name="Quilez J."/>
            <person name="Marques-Bonet T."/>
            <person name="Raney B.J."/>
            <person name="Ingham P.W."/>
            <person name="Tay A."/>
            <person name="Hillier L.W."/>
            <person name="Minx P."/>
            <person name="Boehm T."/>
            <person name="Wilson R.K."/>
            <person name="Brenner S."/>
            <person name="Warren W.C."/>
        </authorList>
    </citation>
    <scope>NUCLEOTIDE SEQUENCE [LARGE SCALE GENOMIC DNA]</scope>
</reference>
<evidence type="ECO:0000313" key="2">
    <source>
        <dbReference type="Ensembl" id="ENSCMIP00000010336.1"/>
    </source>
</evidence>
<organism evidence="2 3">
    <name type="scientific">Callorhinchus milii</name>
    <name type="common">Ghost shark</name>
    <dbReference type="NCBI Taxonomy" id="7868"/>
    <lineage>
        <taxon>Eukaryota</taxon>
        <taxon>Metazoa</taxon>
        <taxon>Chordata</taxon>
        <taxon>Craniata</taxon>
        <taxon>Vertebrata</taxon>
        <taxon>Chondrichthyes</taxon>
        <taxon>Holocephali</taxon>
        <taxon>Chimaeriformes</taxon>
        <taxon>Callorhinchidae</taxon>
        <taxon>Callorhinchus</taxon>
    </lineage>
</organism>
<evidence type="ECO:0000313" key="3">
    <source>
        <dbReference type="Proteomes" id="UP000314986"/>
    </source>
</evidence>
<proteinExistence type="predicted"/>
<dbReference type="Proteomes" id="UP000314986">
    <property type="component" value="Unassembled WGS sequence"/>
</dbReference>
<protein>
    <submittedName>
        <fullName evidence="2">Uncharacterized protein</fullName>
    </submittedName>
</protein>